<gene>
    <name evidence="1" type="primary">PO21_15</name>
    <name evidence="1" type="ORF">CEXT_300571</name>
</gene>
<keyword evidence="2" id="KW-1185">Reference proteome</keyword>
<protein>
    <submittedName>
        <fullName evidence="1">Retrovirus-related Pol polyprotein from type-1 retrotransposable element R2</fullName>
    </submittedName>
</protein>
<name>A0AAV4Q2L5_CAEEX</name>
<accession>A0AAV4Q2L5</accession>
<organism evidence="1 2">
    <name type="scientific">Caerostris extrusa</name>
    <name type="common">Bark spider</name>
    <name type="synonym">Caerostris bankana</name>
    <dbReference type="NCBI Taxonomy" id="172846"/>
    <lineage>
        <taxon>Eukaryota</taxon>
        <taxon>Metazoa</taxon>
        <taxon>Ecdysozoa</taxon>
        <taxon>Arthropoda</taxon>
        <taxon>Chelicerata</taxon>
        <taxon>Arachnida</taxon>
        <taxon>Araneae</taxon>
        <taxon>Araneomorphae</taxon>
        <taxon>Entelegynae</taxon>
        <taxon>Araneoidea</taxon>
        <taxon>Araneidae</taxon>
        <taxon>Caerostris</taxon>
    </lineage>
</organism>
<dbReference type="AlphaFoldDB" id="A0AAV4Q2L5"/>
<reference evidence="1 2" key="1">
    <citation type="submission" date="2021-06" db="EMBL/GenBank/DDBJ databases">
        <title>Caerostris extrusa draft genome.</title>
        <authorList>
            <person name="Kono N."/>
            <person name="Arakawa K."/>
        </authorList>
    </citation>
    <scope>NUCLEOTIDE SEQUENCE [LARGE SCALE GENOMIC DNA]</scope>
</reference>
<comment type="caution">
    <text evidence="1">The sequence shown here is derived from an EMBL/GenBank/DDBJ whole genome shotgun (WGS) entry which is preliminary data.</text>
</comment>
<sequence length="106" mass="11726">MPVVAILGYVGGENDCQPPKPITDQEVLAVIKRCRVKGAAGPDGLRPVSLKRALKRGVERELAALFSLWLKCRKVPARQCEHRTVLIPKNGATPQGYGYLEADYRR</sequence>
<proteinExistence type="predicted"/>
<evidence type="ECO:0000313" key="2">
    <source>
        <dbReference type="Proteomes" id="UP001054945"/>
    </source>
</evidence>
<dbReference type="EMBL" id="BPLR01005446">
    <property type="protein sequence ID" value="GIY02432.1"/>
    <property type="molecule type" value="Genomic_DNA"/>
</dbReference>
<dbReference type="Proteomes" id="UP001054945">
    <property type="component" value="Unassembled WGS sequence"/>
</dbReference>
<evidence type="ECO:0000313" key="1">
    <source>
        <dbReference type="EMBL" id="GIY02432.1"/>
    </source>
</evidence>